<dbReference type="GO" id="GO:0000026">
    <property type="term" value="F:alpha-1,2-mannosyltransferase activity"/>
    <property type="evidence" value="ECO:0007669"/>
    <property type="project" value="TreeGrafter"/>
</dbReference>
<dbReference type="InterPro" id="IPR005599">
    <property type="entry name" value="GPI_mannosylTrfase"/>
</dbReference>
<evidence type="ECO:0000256" key="8">
    <source>
        <dbReference type="RuleBase" id="RU363075"/>
    </source>
</evidence>
<dbReference type="GO" id="GO:0005789">
    <property type="term" value="C:endoplasmic reticulum membrane"/>
    <property type="evidence" value="ECO:0007669"/>
    <property type="project" value="UniProtKB-SubCell"/>
</dbReference>
<keyword evidence="2 8" id="KW-0328">Glycosyltransferase</keyword>
<evidence type="ECO:0000256" key="1">
    <source>
        <dbReference type="ARBA" id="ARBA00004477"/>
    </source>
</evidence>
<feature type="transmembrane region" description="Helical" evidence="8">
    <location>
        <begin position="268"/>
        <end position="286"/>
    </location>
</feature>
<dbReference type="EC" id="2.4.1.-" evidence="8"/>
<dbReference type="OrthoDB" id="416834at2759"/>
<dbReference type="VEuPathDB" id="AmoebaDB:NF0007940"/>
<protein>
    <recommendedName>
        <fullName evidence="8">Mannosyltransferase</fullName>
        <ecNumber evidence="8">2.4.1.-</ecNumber>
    </recommendedName>
</protein>
<keyword evidence="7 8" id="KW-0472">Membrane</keyword>
<dbReference type="GO" id="GO:0006506">
    <property type="term" value="P:GPI anchor biosynthetic process"/>
    <property type="evidence" value="ECO:0007669"/>
    <property type="project" value="TreeGrafter"/>
</dbReference>
<dbReference type="PANTHER" id="PTHR22760">
    <property type="entry name" value="GLYCOSYLTRANSFERASE"/>
    <property type="match status" value="1"/>
</dbReference>
<reference evidence="9 10" key="1">
    <citation type="journal article" date="2019" name="Sci. Rep.">
        <title>Nanopore sequencing improves the draft genome of the human pathogenic amoeba Naegleria fowleri.</title>
        <authorList>
            <person name="Liechti N."/>
            <person name="Schurch N."/>
            <person name="Bruggmann R."/>
            <person name="Wittwer M."/>
        </authorList>
    </citation>
    <scope>NUCLEOTIDE SEQUENCE [LARGE SCALE GENOMIC DNA]</scope>
    <source>
        <strain evidence="9 10">ATCC 30894</strain>
    </source>
</reference>
<organism evidence="9 10">
    <name type="scientific">Naegleria fowleri</name>
    <name type="common">Brain eating amoeba</name>
    <dbReference type="NCBI Taxonomy" id="5763"/>
    <lineage>
        <taxon>Eukaryota</taxon>
        <taxon>Discoba</taxon>
        <taxon>Heterolobosea</taxon>
        <taxon>Tetramitia</taxon>
        <taxon>Eutetramitia</taxon>
        <taxon>Vahlkampfiidae</taxon>
        <taxon>Naegleria</taxon>
    </lineage>
</organism>
<comment type="caution">
    <text evidence="9">The sequence shown here is derived from an EMBL/GenBank/DDBJ whole genome shotgun (WGS) entry which is preliminary data.</text>
</comment>
<evidence type="ECO:0000256" key="4">
    <source>
        <dbReference type="ARBA" id="ARBA00022692"/>
    </source>
</evidence>
<dbReference type="VEuPathDB" id="AmoebaDB:FDP41_002321"/>
<evidence type="ECO:0000256" key="7">
    <source>
        <dbReference type="ARBA" id="ARBA00023136"/>
    </source>
</evidence>
<dbReference type="AlphaFoldDB" id="A0A6A5BVP7"/>
<name>A0A6A5BVP7_NAEFO</name>
<evidence type="ECO:0000256" key="6">
    <source>
        <dbReference type="ARBA" id="ARBA00022989"/>
    </source>
</evidence>
<sequence>MFHHHRPTSTSHYDLKVAPCSKHLLLLSSLILFRLLTSLFMTTYFSADEYYQGIEIAHSLHFPKHPHIIPWEWQSEHSLRGFLHPMILSVGYYLMDYIQKMNELLNQFNFNILKLKIDNEWFEYQTMMLMGFMAWWLPRMVQAVLTAISDYFLYLICVKYCKNWKIGIWCLLIACTNWFHIYCGVRTFSNTMEMNVTLIAIYYFSYPLISKDQQSNDTTVIDRNNTSHRWNIWIFFAGMGCVIRPTNAIVYVPLFIYQLYCERNRVQFLSSLFGYLIFWIAVSVRIDSLMYGKLTIVLLNFLEFNIVKNLAHLYGTQPWHWYFSQGFPVILLSYLPFYIWINYFNKEFRAKYFKLNVVILFPIVLYSFQTHKEFRFIYPIVPLCFISVAEYCCNKFEQEQKNFMSSFKIVLVFVICVQIAAALYLGKIHQNGPQQVMDYLRMEYYNYERRNSSSDGQDSSLRVHLLMPCHHTPGYSFLHHQHLFSKGIQLYHLDCSPFDGNNTQADQFYRDPVGFTLNQSKTIENADYVVMYDTMSKTLQPVLKNHFSFAKQAFHMHMFMLHDSRMGQYMDIWKKTR</sequence>
<keyword evidence="6 8" id="KW-1133">Transmembrane helix</keyword>
<feature type="transmembrane region" description="Helical" evidence="8">
    <location>
        <begin position="353"/>
        <end position="370"/>
    </location>
</feature>
<dbReference type="Proteomes" id="UP000444721">
    <property type="component" value="Unassembled WGS sequence"/>
</dbReference>
<comment type="subcellular location">
    <subcellularLocation>
        <location evidence="1 8">Endoplasmic reticulum membrane</location>
        <topology evidence="1 8">Multi-pass membrane protein</topology>
    </subcellularLocation>
</comment>
<feature type="transmembrane region" description="Helical" evidence="8">
    <location>
        <begin position="136"/>
        <end position="154"/>
    </location>
</feature>
<dbReference type="VEuPathDB" id="AmoebaDB:NfTy_042520"/>
<feature type="transmembrane region" description="Helical" evidence="8">
    <location>
        <begin position="405"/>
        <end position="425"/>
    </location>
</feature>
<feature type="transmembrane region" description="Helical" evidence="8">
    <location>
        <begin position="319"/>
        <end position="341"/>
    </location>
</feature>
<evidence type="ECO:0000256" key="3">
    <source>
        <dbReference type="ARBA" id="ARBA00022679"/>
    </source>
</evidence>
<feature type="transmembrane region" description="Helical" evidence="8">
    <location>
        <begin position="24"/>
        <end position="45"/>
    </location>
</feature>
<keyword evidence="3" id="KW-0808">Transferase</keyword>
<accession>A0A6A5BVP7</accession>
<dbReference type="Pfam" id="PF03901">
    <property type="entry name" value="Glyco_transf_22"/>
    <property type="match status" value="1"/>
</dbReference>
<dbReference type="EMBL" id="VFQX01000029">
    <property type="protein sequence ID" value="KAF0978501.1"/>
    <property type="molecule type" value="Genomic_DNA"/>
</dbReference>
<evidence type="ECO:0000313" key="9">
    <source>
        <dbReference type="EMBL" id="KAF0978501.1"/>
    </source>
</evidence>
<comment type="similarity">
    <text evidence="8">Belongs to the glycosyltransferase 22 family.</text>
</comment>
<dbReference type="GeneID" id="68109539"/>
<feature type="transmembrane region" description="Helical" evidence="8">
    <location>
        <begin position="166"/>
        <end position="185"/>
    </location>
</feature>
<evidence type="ECO:0000256" key="5">
    <source>
        <dbReference type="ARBA" id="ARBA00022824"/>
    </source>
</evidence>
<evidence type="ECO:0000256" key="2">
    <source>
        <dbReference type="ARBA" id="ARBA00022676"/>
    </source>
</evidence>
<keyword evidence="4 8" id="KW-0812">Transmembrane</keyword>
<gene>
    <name evidence="9" type="ORF">FDP41_002321</name>
</gene>
<feature type="transmembrane region" description="Helical" evidence="8">
    <location>
        <begin position="376"/>
        <end position="393"/>
    </location>
</feature>
<dbReference type="RefSeq" id="XP_044563214.1">
    <property type="nucleotide sequence ID" value="XM_044705503.1"/>
</dbReference>
<dbReference type="PANTHER" id="PTHR22760:SF4">
    <property type="entry name" value="GPI MANNOSYLTRANSFERASE 3"/>
    <property type="match status" value="1"/>
</dbReference>
<keyword evidence="10" id="KW-1185">Reference proteome</keyword>
<feature type="transmembrane region" description="Helical" evidence="8">
    <location>
        <begin position="230"/>
        <end position="256"/>
    </location>
</feature>
<evidence type="ECO:0000313" key="10">
    <source>
        <dbReference type="Proteomes" id="UP000444721"/>
    </source>
</evidence>
<proteinExistence type="inferred from homology"/>
<dbReference type="OMA" id="HHMVFNN"/>
<keyword evidence="5 8" id="KW-0256">Endoplasmic reticulum</keyword>